<feature type="non-terminal residue" evidence="1">
    <location>
        <position position="100"/>
    </location>
</feature>
<protein>
    <submittedName>
        <fullName evidence="1">Uncharacterized protein</fullName>
    </submittedName>
</protein>
<sequence>MNEENGVSIIQPDAGGTRKKMHVTNTKRNHFELNVFSYKDVENLDLPTQQVLLSNLWRTEENVMIYSKTGVGKSWLSLSIATCITGQGKMNVCDWENEIV</sequence>
<gene>
    <name evidence="1" type="ORF">METZ01_LOCUS459631</name>
</gene>
<proteinExistence type="predicted"/>
<organism evidence="1">
    <name type="scientific">marine metagenome</name>
    <dbReference type="NCBI Taxonomy" id="408172"/>
    <lineage>
        <taxon>unclassified sequences</taxon>
        <taxon>metagenomes</taxon>
        <taxon>ecological metagenomes</taxon>
    </lineage>
</organism>
<reference evidence="1" key="1">
    <citation type="submission" date="2018-05" db="EMBL/GenBank/DDBJ databases">
        <authorList>
            <person name="Lanie J.A."/>
            <person name="Ng W.-L."/>
            <person name="Kazmierczak K.M."/>
            <person name="Andrzejewski T.M."/>
            <person name="Davidsen T.M."/>
            <person name="Wayne K.J."/>
            <person name="Tettelin H."/>
            <person name="Glass J.I."/>
            <person name="Rusch D."/>
            <person name="Podicherti R."/>
            <person name="Tsui H.-C.T."/>
            <person name="Winkler M.E."/>
        </authorList>
    </citation>
    <scope>NUCLEOTIDE SEQUENCE</scope>
</reference>
<dbReference type="AlphaFoldDB" id="A0A383AG34"/>
<dbReference type="EMBL" id="UINC01191905">
    <property type="protein sequence ID" value="SVE06777.1"/>
    <property type="molecule type" value="Genomic_DNA"/>
</dbReference>
<evidence type="ECO:0000313" key="1">
    <source>
        <dbReference type="EMBL" id="SVE06777.1"/>
    </source>
</evidence>
<accession>A0A383AG34</accession>
<name>A0A383AG34_9ZZZZ</name>